<comment type="caution">
    <text evidence="10">The sequence shown here is derived from an EMBL/GenBank/DDBJ whole genome shotgun (WGS) entry which is preliminary data.</text>
</comment>
<gene>
    <name evidence="10" type="ORF">A3Q56_06605</name>
</gene>
<dbReference type="PANTHER" id="PTHR45695:SF9">
    <property type="entry name" value="LEUCOKININ RECEPTOR"/>
    <property type="match status" value="1"/>
</dbReference>
<dbReference type="PROSITE" id="PS50262">
    <property type="entry name" value="G_PROTEIN_RECEP_F1_2"/>
    <property type="match status" value="1"/>
</dbReference>
<proteinExistence type="predicted"/>
<feature type="transmembrane region" description="Helical" evidence="8">
    <location>
        <begin position="247"/>
        <end position="269"/>
    </location>
</feature>
<accession>A0A177AVX6</accession>
<evidence type="ECO:0000256" key="3">
    <source>
        <dbReference type="ARBA" id="ARBA00022989"/>
    </source>
</evidence>
<evidence type="ECO:0000256" key="4">
    <source>
        <dbReference type="ARBA" id="ARBA00023040"/>
    </source>
</evidence>
<keyword evidence="4" id="KW-0297">G-protein coupled receptor</keyword>
<dbReference type="Pfam" id="PF00001">
    <property type="entry name" value="7tm_1"/>
    <property type="match status" value="1"/>
</dbReference>
<keyword evidence="3 8" id="KW-1133">Transmembrane helix</keyword>
<evidence type="ECO:0000256" key="7">
    <source>
        <dbReference type="ARBA" id="ARBA00023224"/>
    </source>
</evidence>
<dbReference type="GO" id="GO:0005886">
    <property type="term" value="C:plasma membrane"/>
    <property type="evidence" value="ECO:0007669"/>
    <property type="project" value="TreeGrafter"/>
</dbReference>
<evidence type="ECO:0000256" key="5">
    <source>
        <dbReference type="ARBA" id="ARBA00023136"/>
    </source>
</evidence>
<sequence length="328" mass="39605">MYFFQSWPFSASICVIVNYLQYQAMYLSIYTLCSMTLDKLLAIWNPIKWHRKVRIKLAFYMLGSIWFLSITFPIIWLFLYETKNIGKVVICSDNWGIYKYLRSYYFLFINLTGFILPSLYILVSTIYIIRQIKKKIIKNANFSQSIESHYETCKNKKKWPICANNRKKFKKKVTKFYYRNYNWQHVLVSNSLNCFVSSKARRKQCKPIQHEICSDSVALSTKVKNSLNKIYISIPDKRRKDFENNTIYLLMIIFILFFFTWLPTCIIWFWQSYLLDPYLHGKVFYYFRIYAHLSSYAYSCSNPIVYILFSTKYRKHFIRVCVCKCFSK</sequence>
<feature type="domain" description="G-protein coupled receptors family 1 profile" evidence="9">
    <location>
        <begin position="1"/>
        <end position="306"/>
    </location>
</feature>
<keyword evidence="6" id="KW-0675">Receptor</keyword>
<evidence type="ECO:0000313" key="10">
    <source>
        <dbReference type="EMBL" id="OAF65672.1"/>
    </source>
</evidence>
<evidence type="ECO:0000256" key="6">
    <source>
        <dbReference type="ARBA" id="ARBA00023170"/>
    </source>
</evidence>
<evidence type="ECO:0000259" key="9">
    <source>
        <dbReference type="PROSITE" id="PS50262"/>
    </source>
</evidence>
<evidence type="ECO:0000256" key="8">
    <source>
        <dbReference type="SAM" id="Phobius"/>
    </source>
</evidence>
<dbReference type="AlphaFoldDB" id="A0A177AVX6"/>
<organism evidence="10 11">
    <name type="scientific">Intoshia linei</name>
    <dbReference type="NCBI Taxonomy" id="1819745"/>
    <lineage>
        <taxon>Eukaryota</taxon>
        <taxon>Metazoa</taxon>
        <taxon>Spiralia</taxon>
        <taxon>Lophotrochozoa</taxon>
        <taxon>Mesozoa</taxon>
        <taxon>Orthonectida</taxon>
        <taxon>Rhopaluridae</taxon>
        <taxon>Intoshia</taxon>
    </lineage>
</organism>
<comment type="subcellular location">
    <subcellularLocation>
        <location evidence="1">Membrane</location>
        <topology evidence="1">Multi-pass membrane protein</topology>
    </subcellularLocation>
</comment>
<dbReference type="PRINTS" id="PR00237">
    <property type="entry name" value="GPCRRHODOPSN"/>
</dbReference>
<dbReference type="OrthoDB" id="2132067at2759"/>
<dbReference type="InterPro" id="IPR000276">
    <property type="entry name" value="GPCR_Rhodpsn"/>
</dbReference>
<protein>
    <recommendedName>
        <fullName evidence="9">G-protein coupled receptors family 1 profile domain-containing protein</fullName>
    </recommendedName>
</protein>
<dbReference type="PANTHER" id="PTHR45695">
    <property type="entry name" value="LEUCOKININ RECEPTOR-RELATED"/>
    <property type="match status" value="1"/>
</dbReference>
<evidence type="ECO:0000256" key="2">
    <source>
        <dbReference type="ARBA" id="ARBA00022692"/>
    </source>
</evidence>
<dbReference type="Gene3D" id="1.20.1070.10">
    <property type="entry name" value="Rhodopsin 7-helix transmembrane proteins"/>
    <property type="match status" value="1"/>
</dbReference>
<dbReference type="SUPFAM" id="SSF81321">
    <property type="entry name" value="Family A G protein-coupled receptor-like"/>
    <property type="match status" value="1"/>
</dbReference>
<feature type="transmembrane region" description="Helical" evidence="8">
    <location>
        <begin position="289"/>
        <end position="309"/>
    </location>
</feature>
<feature type="transmembrane region" description="Helical" evidence="8">
    <location>
        <begin position="25"/>
        <end position="45"/>
    </location>
</feature>
<feature type="transmembrane region" description="Helical" evidence="8">
    <location>
        <begin position="57"/>
        <end position="79"/>
    </location>
</feature>
<reference evidence="10 11" key="1">
    <citation type="submission" date="2016-04" db="EMBL/GenBank/DDBJ databases">
        <title>The genome of Intoshia linei affirms orthonectids as highly simplified spiralians.</title>
        <authorList>
            <person name="Mikhailov K.V."/>
            <person name="Slusarev G.S."/>
            <person name="Nikitin M.A."/>
            <person name="Logacheva M.D."/>
            <person name="Penin A."/>
            <person name="Aleoshin V."/>
            <person name="Panchin Y.V."/>
        </authorList>
    </citation>
    <scope>NUCLEOTIDE SEQUENCE [LARGE SCALE GENOMIC DNA]</scope>
    <source>
        <strain evidence="10">Intl2013</strain>
        <tissue evidence="10">Whole animal</tissue>
    </source>
</reference>
<keyword evidence="11" id="KW-1185">Reference proteome</keyword>
<dbReference type="GO" id="GO:0004930">
    <property type="term" value="F:G protein-coupled receptor activity"/>
    <property type="evidence" value="ECO:0007669"/>
    <property type="project" value="UniProtKB-KW"/>
</dbReference>
<dbReference type="InterPro" id="IPR017452">
    <property type="entry name" value="GPCR_Rhodpsn_7TM"/>
</dbReference>
<name>A0A177AVX6_9BILA</name>
<keyword evidence="7" id="KW-0807">Transducer</keyword>
<evidence type="ECO:0000256" key="1">
    <source>
        <dbReference type="ARBA" id="ARBA00004141"/>
    </source>
</evidence>
<dbReference type="EMBL" id="LWCA01001192">
    <property type="protein sequence ID" value="OAF65672.1"/>
    <property type="molecule type" value="Genomic_DNA"/>
</dbReference>
<keyword evidence="5 8" id="KW-0472">Membrane</keyword>
<dbReference type="Proteomes" id="UP000078046">
    <property type="component" value="Unassembled WGS sequence"/>
</dbReference>
<feature type="transmembrane region" description="Helical" evidence="8">
    <location>
        <begin position="104"/>
        <end position="129"/>
    </location>
</feature>
<keyword evidence="2 8" id="KW-0812">Transmembrane</keyword>
<evidence type="ECO:0000313" key="11">
    <source>
        <dbReference type="Proteomes" id="UP000078046"/>
    </source>
</evidence>